<dbReference type="GO" id="GO:0008477">
    <property type="term" value="F:purine nucleosidase activity"/>
    <property type="evidence" value="ECO:0007669"/>
    <property type="project" value="TreeGrafter"/>
</dbReference>
<sequence length="229" mass="25214">MSTAVLTAGTVSNTDLPASERISEKQGAIDFIINTTRLNSGVTVVSTAPMGNLAEAIRIAPDIKAKISAILTSSGYYGVRKLEIPPRCTWNIRTDPMATKIVLESGIEIRAIGLEITSRLSDNMVDEILKERSCSVRLAFFIKAVEFSRQYQIEPSSLLVDAVAAAYAVDSSLAHFVHGKIKMDSPENPDENFTRLYGLSNVGNNSNVFAADSFQFRKYIKMLENRVFR</sequence>
<dbReference type="EMBL" id="CP060286">
    <property type="protein sequence ID" value="QNK42584.1"/>
    <property type="molecule type" value="Genomic_DNA"/>
</dbReference>
<name>A0A7G8TG43_9FIRM</name>
<evidence type="ECO:0000313" key="5">
    <source>
        <dbReference type="Proteomes" id="UP000515909"/>
    </source>
</evidence>
<accession>A0A7G8TG43</accession>
<dbReference type="PANTHER" id="PTHR12304:SF4">
    <property type="entry name" value="URIDINE NUCLEOSIDASE"/>
    <property type="match status" value="1"/>
</dbReference>
<evidence type="ECO:0000256" key="1">
    <source>
        <dbReference type="ARBA" id="ARBA00022801"/>
    </source>
</evidence>
<evidence type="ECO:0000313" key="4">
    <source>
        <dbReference type="EMBL" id="QNK42584.1"/>
    </source>
</evidence>
<dbReference type="Proteomes" id="UP000515909">
    <property type="component" value="Chromosome"/>
</dbReference>
<dbReference type="InterPro" id="IPR001910">
    <property type="entry name" value="Inosine/uridine_hydrolase_dom"/>
</dbReference>
<dbReference type="InterPro" id="IPR036452">
    <property type="entry name" value="Ribo_hydro-like"/>
</dbReference>
<dbReference type="GO" id="GO:0006152">
    <property type="term" value="P:purine nucleoside catabolic process"/>
    <property type="evidence" value="ECO:0007669"/>
    <property type="project" value="TreeGrafter"/>
</dbReference>
<keyword evidence="1 4" id="KW-0378">Hydrolase</keyword>
<dbReference type="GO" id="GO:0005829">
    <property type="term" value="C:cytosol"/>
    <property type="evidence" value="ECO:0007669"/>
    <property type="project" value="TreeGrafter"/>
</dbReference>
<gene>
    <name evidence="4" type="ORF">HCR03_09715</name>
</gene>
<keyword evidence="2" id="KW-0326">Glycosidase</keyword>
<proteinExistence type="predicted"/>
<organism evidence="4 5">
    <name type="scientific">Caproicibacter fermentans</name>
    <dbReference type="NCBI Taxonomy" id="2576756"/>
    <lineage>
        <taxon>Bacteria</taxon>
        <taxon>Bacillati</taxon>
        <taxon>Bacillota</taxon>
        <taxon>Clostridia</taxon>
        <taxon>Eubacteriales</taxon>
        <taxon>Acutalibacteraceae</taxon>
        <taxon>Caproicibacter</taxon>
    </lineage>
</organism>
<dbReference type="Pfam" id="PF01156">
    <property type="entry name" value="IU_nuc_hydro"/>
    <property type="match status" value="1"/>
</dbReference>
<evidence type="ECO:0000259" key="3">
    <source>
        <dbReference type="Pfam" id="PF01156"/>
    </source>
</evidence>
<feature type="domain" description="Inosine/uridine-preferring nucleoside hydrolase" evidence="3">
    <location>
        <begin position="14"/>
        <end position="187"/>
    </location>
</feature>
<evidence type="ECO:0000256" key="2">
    <source>
        <dbReference type="ARBA" id="ARBA00023295"/>
    </source>
</evidence>
<protein>
    <submittedName>
        <fullName evidence="4">Nucleoside hydrolase</fullName>
    </submittedName>
</protein>
<dbReference type="Gene3D" id="3.90.245.10">
    <property type="entry name" value="Ribonucleoside hydrolase-like"/>
    <property type="match status" value="1"/>
</dbReference>
<dbReference type="AlphaFoldDB" id="A0A7G8TG43"/>
<dbReference type="KEGG" id="cfem:HCR03_09715"/>
<dbReference type="InterPro" id="IPR023186">
    <property type="entry name" value="IUNH"/>
</dbReference>
<dbReference type="SUPFAM" id="SSF53590">
    <property type="entry name" value="Nucleoside hydrolase"/>
    <property type="match status" value="1"/>
</dbReference>
<reference evidence="4 5" key="1">
    <citation type="submission" date="2020-08" db="EMBL/GenBank/DDBJ databases">
        <title>The isolate Caproiciproducens sp. 7D4C2 produces n-caproate at mildly acidic conditions from hexoses: genome and rBOX comparison with related strains and chain-elongating bacteria.</title>
        <authorList>
            <person name="Esquivel-Elizondo S."/>
            <person name="Bagci C."/>
            <person name="Temovska M."/>
            <person name="Jeon B.S."/>
            <person name="Bessarab I."/>
            <person name="Williams R.B.H."/>
            <person name="Huson D.H."/>
            <person name="Angenent L.T."/>
        </authorList>
    </citation>
    <scope>NUCLEOTIDE SEQUENCE [LARGE SCALE GENOMIC DNA]</scope>
    <source>
        <strain evidence="4 5">7D4C2</strain>
    </source>
</reference>
<dbReference type="PANTHER" id="PTHR12304">
    <property type="entry name" value="INOSINE-URIDINE PREFERRING NUCLEOSIDE HYDROLASE"/>
    <property type="match status" value="1"/>
</dbReference>